<evidence type="ECO:0000313" key="3">
    <source>
        <dbReference type="Proteomes" id="UP000053095"/>
    </source>
</evidence>
<feature type="compositionally biased region" description="Basic and acidic residues" evidence="1">
    <location>
        <begin position="414"/>
        <end position="429"/>
    </location>
</feature>
<dbReference type="EMBL" id="DF933811">
    <property type="protein sequence ID" value="GAM34028.1"/>
    <property type="molecule type" value="Genomic_DNA"/>
</dbReference>
<name>A0A6V8GY82_TALPI</name>
<feature type="compositionally biased region" description="Polar residues" evidence="1">
    <location>
        <begin position="691"/>
        <end position="720"/>
    </location>
</feature>
<feature type="compositionally biased region" description="Polar residues" evidence="1">
    <location>
        <begin position="351"/>
        <end position="365"/>
    </location>
</feature>
<dbReference type="AlphaFoldDB" id="A0A6V8GY82"/>
<proteinExistence type="predicted"/>
<dbReference type="Proteomes" id="UP000053095">
    <property type="component" value="Unassembled WGS sequence"/>
</dbReference>
<accession>A0A6V8GY82</accession>
<sequence>MPLIPSEEEWLEQTAKAQQQVEEIQVEDPSINDAPIHPIAQLQGPFEESIAESTVGSHGNWQVFIDAHARRNQILTASVYERLCGRRWRQRPNEKYHPLWKLVSQIAFGLHLLANGLAKSEPAVIKILQVHVAELDGFIENTTEDIVIAFSDIEERLTHLRLPLGNIPVFSDMLADEAFRQTVIRDHERIQHIVQRSALAMDDHAKDIEKGLQSVRILGIYLLELREDWNDPTGSLDAVYIAMVGNVDGWKREFKRLKRKAYKLAKSLSMLHQVAFEIQRLVDISSTNSIVAPRPASRGDRHQKKMENTSNRLSTIMHSPLPQSPADPDSYTAKAQAVSIVAGFTPPTLVKTTSRQESPVSTRTGSVLRRGHQQKHSENKKELNNKADRYYARPDTGHMTPRRSVTAPVVSESQIKDTVRKERKREQQRPKTSSKAVERFGVPEKDSNRSLARFSSKIDRFSKSTSKIFSVSAFSRSNTKKKTKAEPKIEATRNEPLKPMERSWIDLDARDKQMSWSHQPVAQSDVHTLASRKDTAPEFPHLFYMSFLEDQSASDEEDLKSPDEEDTKDGAVKENNLEHQITALPTVTQSMTGFKEKSSHDDDMAAEVASTYSAKNRRFRAKNLHVPPLPKPKFGKPPNSDNNHVIYQNRNWLRPKPSTVFSFISSKKGADEASLNSPSLFRSRSRHGSGISETPSRPMSSQTNHTHGSTTPVPSFNQTWAAPRDRSFRNVETPPVSPKAFSSATTNVNMRPGTSQSSAPGSIIDNSGPTNEIPRKALTVNTHERRASSASRAKGNGDIRSASPLSITTTLEKPQHGGLSLFPRTPTTPRVRKFVSMTSLREVTAADDLDDRPPRSRG</sequence>
<comment type="caution">
    <text evidence="2">The sequence shown here is derived from an EMBL/GenBank/DDBJ whole genome shotgun (WGS) entry which is preliminary data.</text>
</comment>
<feature type="compositionally biased region" description="Acidic residues" evidence="1">
    <location>
        <begin position="553"/>
        <end position="567"/>
    </location>
</feature>
<gene>
    <name evidence="2" type="ORF">TCE0_015r01348</name>
</gene>
<organism evidence="2 3">
    <name type="scientific">Talaromyces pinophilus</name>
    <name type="common">Penicillium pinophilum</name>
    <dbReference type="NCBI Taxonomy" id="128442"/>
    <lineage>
        <taxon>Eukaryota</taxon>
        <taxon>Fungi</taxon>
        <taxon>Dikarya</taxon>
        <taxon>Ascomycota</taxon>
        <taxon>Pezizomycotina</taxon>
        <taxon>Eurotiomycetes</taxon>
        <taxon>Eurotiomycetidae</taxon>
        <taxon>Eurotiales</taxon>
        <taxon>Trichocomaceae</taxon>
        <taxon>Talaromyces</taxon>
        <taxon>Talaromyces sect. Talaromyces</taxon>
    </lineage>
</organism>
<feature type="compositionally biased region" description="Basic and acidic residues" evidence="1">
    <location>
        <begin position="568"/>
        <end position="577"/>
    </location>
</feature>
<feature type="compositionally biased region" description="Polar residues" evidence="1">
    <location>
        <begin position="740"/>
        <end position="770"/>
    </location>
</feature>
<feature type="region of interest" description="Disordered" evidence="1">
    <location>
        <begin position="667"/>
        <end position="830"/>
    </location>
</feature>
<feature type="compositionally biased region" description="Basic and acidic residues" evidence="1">
    <location>
        <begin position="375"/>
        <end position="396"/>
    </location>
</feature>
<feature type="region of interest" description="Disordered" evidence="1">
    <location>
        <begin position="351"/>
        <end position="439"/>
    </location>
</feature>
<protein>
    <submittedName>
        <fullName evidence="2">Uncharacterized protein</fullName>
    </submittedName>
</protein>
<feature type="compositionally biased region" description="Polar residues" evidence="1">
    <location>
        <begin position="803"/>
        <end position="812"/>
    </location>
</feature>
<feature type="region of interest" description="Disordered" evidence="1">
    <location>
        <begin position="553"/>
        <end position="577"/>
    </location>
</feature>
<reference evidence="3" key="1">
    <citation type="journal article" date="2015" name="Genome Announc.">
        <title>Draft genome sequence of Talaromyces cellulolyticus strain Y-94, a source of lignocellulosic biomass-degrading enzymes.</title>
        <authorList>
            <person name="Fujii T."/>
            <person name="Koike H."/>
            <person name="Sawayama S."/>
            <person name="Yano S."/>
            <person name="Inoue H."/>
        </authorList>
    </citation>
    <scope>NUCLEOTIDE SEQUENCE [LARGE SCALE GENOMIC DNA]</scope>
    <source>
        <strain evidence="3">Y-94</strain>
    </source>
</reference>
<evidence type="ECO:0000313" key="2">
    <source>
        <dbReference type="EMBL" id="GAM34028.1"/>
    </source>
</evidence>
<evidence type="ECO:0000256" key="1">
    <source>
        <dbReference type="SAM" id="MobiDB-lite"/>
    </source>
</evidence>
<keyword evidence="3" id="KW-1185">Reference proteome</keyword>